<dbReference type="Proteomes" id="UP000004508">
    <property type="component" value="Unassembled WGS sequence"/>
</dbReference>
<evidence type="ECO:0000313" key="2">
    <source>
        <dbReference type="EMBL" id="EFH84612.1"/>
    </source>
</evidence>
<dbReference type="InterPro" id="IPR050266">
    <property type="entry name" value="AB_hydrolase_sf"/>
</dbReference>
<keyword evidence="2" id="KW-0378">Hydrolase</keyword>
<dbReference type="InParanoid" id="D6TWM9"/>
<proteinExistence type="predicted"/>
<comment type="caution">
    <text evidence="2">The sequence shown here is derived from an EMBL/GenBank/DDBJ whole genome shotgun (WGS) entry which is preliminary data.</text>
</comment>
<name>D6TWM9_KTERA</name>
<keyword evidence="3" id="KW-1185">Reference proteome</keyword>
<dbReference type="Pfam" id="PF00561">
    <property type="entry name" value="Abhydrolase_1"/>
    <property type="match status" value="1"/>
</dbReference>
<evidence type="ECO:0000313" key="3">
    <source>
        <dbReference type="Proteomes" id="UP000004508"/>
    </source>
</evidence>
<dbReference type="eggNOG" id="COG0596">
    <property type="taxonomic scope" value="Bacteria"/>
</dbReference>
<reference evidence="2 3" key="1">
    <citation type="journal article" date="2011" name="Stand. Genomic Sci.">
        <title>Non-contiguous finished genome sequence and contextual data of the filamentous soil bacterium Ktedonobacter racemifer type strain (SOSP1-21).</title>
        <authorList>
            <person name="Chang Y.J."/>
            <person name="Land M."/>
            <person name="Hauser L."/>
            <person name="Chertkov O."/>
            <person name="Del Rio T.G."/>
            <person name="Nolan M."/>
            <person name="Copeland A."/>
            <person name="Tice H."/>
            <person name="Cheng J.F."/>
            <person name="Lucas S."/>
            <person name="Han C."/>
            <person name="Goodwin L."/>
            <person name="Pitluck S."/>
            <person name="Ivanova N."/>
            <person name="Ovchinikova G."/>
            <person name="Pati A."/>
            <person name="Chen A."/>
            <person name="Palaniappan K."/>
            <person name="Mavromatis K."/>
            <person name="Liolios K."/>
            <person name="Brettin T."/>
            <person name="Fiebig A."/>
            <person name="Rohde M."/>
            <person name="Abt B."/>
            <person name="Goker M."/>
            <person name="Detter J.C."/>
            <person name="Woyke T."/>
            <person name="Bristow J."/>
            <person name="Eisen J.A."/>
            <person name="Markowitz V."/>
            <person name="Hugenholtz P."/>
            <person name="Kyrpides N.C."/>
            <person name="Klenk H.P."/>
            <person name="Lapidus A."/>
        </authorList>
    </citation>
    <scope>NUCLEOTIDE SEQUENCE [LARGE SCALE GENOMIC DNA]</scope>
    <source>
        <strain evidence="3">DSM 44963</strain>
    </source>
</reference>
<sequence>MHTTTTSQYVLEREGCPLHYWLAGPQDRPLVVFTHGALADHHMFDPQVQVVAEHYRVLTWDVRGHGLSRPMGAGFSLRRTVEDLMAILDQLGYAQAIFVGQSMGGSIAQEVVFHYPQRVTALVAIDSTCNTLRLTALERLALPLTPLILSLYPYELCKRQTARASVLRAEARAYLYTTFSQFSKAEFITIVTEMTACLHYEPDYRITQPELLLLGDHDRNGNIRQAMPLWAAHDPHCRLVVVPDAGHISNLDNPAFVNQHLLSFLQNVTDHVH</sequence>
<dbReference type="EMBL" id="ADVG01000003">
    <property type="protein sequence ID" value="EFH84612.1"/>
    <property type="molecule type" value="Genomic_DNA"/>
</dbReference>
<dbReference type="PRINTS" id="PR00111">
    <property type="entry name" value="ABHYDROLASE"/>
</dbReference>
<evidence type="ECO:0000259" key="1">
    <source>
        <dbReference type="Pfam" id="PF00561"/>
    </source>
</evidence>
<dbReference type="PANTHER" id="PTHR43798">
    <property type="entry name" value="MONOACYLGLYCEROL LIPASE"/>
    <property type="match status" value="1"/>
</dbReference>
<dbReference type="STRING" id="485913.Krac_5694"/>
<dbReference type="Gene3D" id="3.40.50.1820">
    <property type="entry name" value="alpha/beta hydrolase"/>
    <property type="match status" value="1"/>
</dbReference>
<protein>
    <submittedName>
        <fullName evidence="2">Alpha/beta hydrolase fold protein</fullName>
    </submittedName>
</protein>
<feature type="domain" description="AB hydrolase-1" evidence="1">
    <location>
        <begin position="29"/>
        <end position="254"/>
    </location>
</feature>
<dbReference type="GO" id="GO:0016787">
    <property type="term" value="F:hydrolase activity"/>
    <property type="evidence" value="ECO:0007669"/>
    <property type="project" value="UniProtKB-KW"/>
</dbReference>
<dbReference type="RefSeq" id="WP_007916288.1">
    <property type="nucleotide sequence ID" value="NZ_ADVG01000003.1"/>
</dbReference>
<dbReference type="OrthoDB" id="6191536at2"/>
<dbReference type="AlphaFoldDB" id="D6TWM9"/>
<dbReference type="SUPFAM" id="SSF53474">
    <property type="entry name" value="alpha/beta-Hydrolases"/>
    <property type="match status" value="1"/>
</dbReference>
<dbReference type="InterPro" id="IPR000073">
    <property type="entry name" value="AB_hydrolase_1"/>
</dbReference>
<gene>
    <name evidence="2" type="ORF">Krac_5694</name>
</gene>
<dbReference type="InterPro" id="IPR029058">
    <property type="entry name" value="AB_hydrolase_fold"/>
</dbReference>
<organism evidence="2 3">
    <name type="scientific">Ktedonobacter racemifer DSM 44963</name>
    <dbReference type="NCBI Taxonomy" id="485913"/>
    <lineage>
        <taxon>Bacteria</taxon>
        <taxon>Bacillati</taxon>
        <taxon>Chloroflexota</taxon>
        <taxon>Ktedonobacteria</taxon>
        <taxon>Ktedonobacterales</taxon>
        <taxon>Ktedonobacteraceae</taxon>
        <taxon>Ktedonobacter</taxon>
    </lineage>
</organism>
<accession>D6TWM9</accession>